<evidence type="ECO:0000256" key="1">
    <source>
        <dbReference type="SAM" id="Phobius"/>
    </source>
</evidence>
<dbReference type="GO" id="GO:0016020">
    <property type="term" value="C:membrane"/>
    <property type="evidence" value="ECO:0007669"/>
    <property type="project" value="InterPro"/>
</dbReference>
<keyword evidence="1" id="KW-1133">Transmembrane helix</keyword>
<dbReference type="PANTHER" id="PTHR33219">
    <property type="entry name" value="YLMG HOMOLOG PROTEIN 2, CHLOROPLASTIC"/>
    <property type="match status" value="1"/>
</dbReference>
<feature type="transmembrane region" description="Helical" evidence="1">
    <location>
        <begin position="58"/>
        <end position="74"/>
    </location>
</feature>
<organism evidence="2">
    <name type="scientific">marine metagenome</name>
    <dbReference type="NCBI Taxonomy" id="408172"/>
    <lineage>
        <taxon>unclassified sequences</taxon>
        <taxon>metagenomes</taxon>
        <taxon>ecological metagenomes</taxon>
    </lineage>
</organism>
<accession>A0A382PSP8</accession>
<protein>
    <recommendedName>
        <fullName evidence="3">YggT family protein</fullName>
    </recommendedName>
</protein>
<dbReference type="InterPro" id="IPR003425">
    <property type="entry name" value="CCB3/YggT"/>
</dbReference>
<reference evidence="2" key="1">
    <citation type="submission" date="2018-05" db="EMBL/GenBank/DDBJ databases">
        <authorList>
            <person name="Lanie J.A."/>
            <person name="Ng W.-L."/>
            <person name="Kazmierczak K.M."/>
            <person name="Andrzejewski T.M."/>
            <person name="Davidsen T.M."/>
            <person name="Wayne K.J."/>
            <person name="Tettelin H."/>
            <person name="Glass J.I."/>
            <person name="Rusch D."/>
            <person name="Podicherti R."/>
            <person name="Tsui H.-C.T."/>
            <person name="Winkler M.E."/>
        </authorList>
    </citation>
    <scope>NUCLEOTIDE SEQUENCE</scope>
</reference>
<dbReference type="PANTHER" id="PTHR33219:SF14">
    <property type="entry name" value="PROTEIN COFACTOR ASSEMBLY OF COMPLEX C SUBUNIT B CCB3, CHLOROPLASTIC-RELATED"/>
    <property type="match status" value="1"/>
</dbReference>
<keyword evidence="1" id="KW-0472">Membrane</keyword>
<evidence type="ECO:0008006" key="3">
    <source>
        <dbReference type="Google" id="ProtNLM"/>
    </source>
</evidence>
<name>A0A382PSP8_9ZZZZ</name>
<sequence>MFIAKFIEVYSYIVLASVLISWVGLSRDHPVVEVLDTFTEPLLKPIRNFMPDMGGMDFSPIVLIVLLNMLGGALV</sequence>
<dbReference type="Pfam" id="PF02325">
    <property type="entry name" value="CCB3_YggT"/>
    <property type="match status" value="1"/>
</dbReference>
<feature type="transmembrane region" description="Helical" evidence="1">
    <location>
        <begin position="7"/>
        <end position="25"/>
    </location>
</feature>
<proteinExistence type="predicted"/>
<gene>
    <name evidence="2" type="ORF">METZ01_LOCUS327875</name>
</gene>
<dbReference type="EMBL" id="UINC01108715">
    <property type="protein sequence ID" value="SVC75021.1"/>
    <property type="molecule type" value="Genomic_DNA"/>
</dbReference>
<keyword evidence="1" id="KW-0812">Transmembrane</keyword>
<dbReference type="AlphaFoldDB" id="A0A382PSP8"/>
<evidence type="ECO:0000313" key="2">
    <source>
        <dbReference type="EMBL" id="SVC75021.1"/>
    </source>
</evidence>